<dbReference type="Gene3D" id="3.40.30.10">
    <property type="entry name" value="Glutaredoxin"/>
    <property type="match status" value="1"/>
</dbReference>
<feature type="signal peptide" evidence="6">
    <location>
        <begin position="1"/>
        <end position="20"/>
    </location>
</feature>
<dbReference type="PROSITE" id="PS00194">
    <property type="entry name" value="THIOREDOXIN_1"/>
    <property type="match status" value="1"/>
</dbReference>
<dbReference type="PANTHER" id="PTHR42852:SF6">
    <property type="entry name" value="THIOL:DISULFIDE INTERCHANGE PROTEIN DSBE"/>
    <property type="match status" value="1"/>
</dbReference>
<gene>
    <name evidence="8" type="ORF">G7043_07625</name>
</gene>
<organism evidence="8 9">
    <name type="scientific">Lentzea alba</name>
    <dbReference type="NCBI Taxonomy" id="2714351"/>
    <lineage>
        <taxon>Bacteria</taxon>
        <taxon>Bacillati</taxon>
        <taxon>Actinomycetota</taxon>
        <taxon>Actinomycetes</taxon>
        <taxon>Pseudonocardiales</taxon>
        <taxon>Pseudonocardiaceae</taxon>
        <taxon>Lentzea</taxon>
    </lineage>
</organism>
<dbReference type="Proteomes" id="UP000481360">
    <property type="component" value="Unassembled WGS sequence"/>
</dbReference>
<evidence type="ECO:0000256" key="3">
    <source>
        <dbReference type="ARBA" id="ARBA00022968"/>
    </source>
</evidence>
<dbReference type="InterPro" id="IPR017937">
    <property type="entry name" value="Thioredoxin_CS"/>
</dbReference>
<keyword evidence="5" id="KW-0676">Redox-active center</keyword>
<dbReference type="GO" id="GO:0017004">
    <property type="term" value="P:cytochrome complex assembly"/>
    <property type="evidence" value="ECO:0007669"/>
    <property type="project" value="UniProtKB-KW"/>
</dbReference>
<reference evidence="8 9" key="1">
    <citation type="submission" date="2020-03" db="EMBL/GenBank/DDBJ databases">
        <title>Isolation and identification of active actinomycetes.</title>
        <authorList>
            <person name="Sun X."/>
        </authorList>
    </citation>
    <scope>NUCLEOTIDE SEQUENCE [LARGE SCALE GENOMIC DNA]</scope>
    <source>
        <strain evidence="8 9">NEAU-D13</strain>
    </source>
</reference>
<dbReference type="CDD" id="cd02966">
    <property type="entry name" value="TlpA_like_family"/>
    <property type="match status" value="1"/>
</dbReference>
<keyword evidence="3" id="KW-0812">Transmembrane</keyword>
<sequence>MKRLLVLLLLVAGCTTGNDAARIGAGEFYLVAPGGQVKIRYAASERKELKGLEGESLMEDGKTIRLSDYAGKPVVINVWGAWCPPCRTEASEMQKLFDAGNQVLGIDVKETEKSHPQDFMKVRSLTYPSIYDASSRSFINVFKGVPANTVPSTFVVDKNHKVAAVFLVPVLASDVQPVLDELTKE</sequence>
<evidence type="ECO:0000259" key="7">
    <source>
        <dbReference type="PROSITE" id="PS51352"/>
    </source>
</evidence>
<dbReference type="RefSeq" id="WP_166044753.1">
    <property type="nucleotide sequence ID" value="NZ_JAAMPJ010000001.1"/>
</dbReference>
<comment type="subcellular location">
    <subcellularLocation>
        <location evidence="1">Cell envelope</location>
    </subcellularLocation>
</comment>
<evidence type="ECO:0000256" key="1">
    <source>
        <dbReference type="ARBA" id="ARBA00004196"/>
    </source>
</evidence>
<dbReference type="GO" id="GO:0016491">
    <property type="term" value="F:oxidoreductase activity"/>
    <property type="evidence" value="ECO:0007669"/>
    <property type="project" value="InterPro"/>
</dbReference>
<dbReference type="InterPro" id="IPR036249">
    <property type="entry name" value="Thioredoxin-like_sf"/>
</dbReference>
<keyword evidence="3" id="KW-0735">Signal-anchor</keyword>
<dbReference type="GO" id="GO:0016209">
    <property type="term" value="F:antioxidant activity"/>
    <property type="evidence" value="ECO:0007669"/>
    <property type="project" value="InterPro"/>
</dbReference>
<dbReference type="PANTHER" id="PTHR42852">
    <property type="entry name" value="THIOL:DISULFIDE INTERCHANGE PROTEIN DSBE"/>
    <property type="match status" value="1"/>
</dbReference>
<evidence type="ECO:0000256" key="5">
    <source>
        <dbReference type="ARBA" id="ARBA00023284"/>
    </source>
</evidence>
<dbReference type="PROSITE" id="PS51352">
    <property type="entry name" value="THIOREDOXIN_2"/>
    <property type="match status" value="1"/>
</dbReference>
<dbReference type="GO" id="GO:0030313">
    <property type="term" value="C:cell envelope"/>
    <property type="evidence" value="ECO:0007669"/>
    <property type="project" value="UniProtKB-SubCell"/>
</dbReference>
<evidence type="ECO:0000256" key="4">
    <source>
        <dbReference type="ARBA" id="ARBA00023157"/>
    </source>
</evidence>
<evidence type="ECO:0000313" key="9">
    <source>
        <dbReference type="Proteomes" id="UP000481360"/>
    </source>
</evidence>
<accession>A0A7C9VRA1</accession>
<feature type="domain" description="Thioredoxin" evidence="7">
    <location>
        <begin position="37"/>
        <end position="184"/>
    </location>
</feature>
<dbReference type="InterPro" id="IPR013766">
    <property type="entry name" value="Thioredoxin_domain"/>
</dbReference>
<evidence type="ECO:0000256" key="2">
    <source>
        <dbReference type="ARBA" id="ARBA00022748"/>
    </source>
</evidence>
<dbReference type="AlphaFoldDB" id="A0A7C9VRA1"/>
<keyword evidence="6" id="KW-0732">Signal</keyword>
<keyword evidence="2" id="KW-0201">Cytochrome c-type biogenesis</keyword>
<name>A0A7C9VRA1_9PSEU</name>
<dbReference type="InterPro" id="IPR000866">
    <property type="entry name" value="AhpC/TSA"/>
</dbReference>
<keyword evidence="9" id="KW-1185">Reference proteome</keyword>
<dbReference type="InterPro" id="IPR050553">
    <property type="entry name" value="Thioredoxin_ResA/DsbE_sf"/>
</dbReference>
<evidence type="ECO:0000256" key="6">
    <source>
        <dbReference type="SAM" id="SignalP"/>
    </source>
</evidence>
<proteinExistence type="predicted"/>
<dbReference type="EMBL" id="JAAMPJ010000001">
    <property type="protein sequence ID" value="NGY58796.1"/>
    <property type="molecule type" value="Genomic_DNA"/>
</dbReference>
<evidence type="ECO:0000313" key="8">
    <source>
        <dbReference type="EMBL" id="NGY58796.1"/>
    </source>
</evidence>
<comment type="caution">
    <text evidence="8">The sequence shown here is derived from an EMBL/GenBank/DDBJ whole genome shotgun (WGS) entry which is preliminary data.</text>
</comment>
<feature type="chain" id="PRO_5028990209" evidence="6">
    <location>
        <begin position="21"/>
        <end position="185"/>
    </location>
</feature>
<dbReference type="Pfam" id="PF00578">
    <property type="entry name" value="AhpC-TSA"/>
    <property type="match status" value="1"/>
</dbReference>
<keyword evidence="4" id="KW-1015">Disulfide bond</keyword>
<dbReference type="SUPFAM" id="SSF52833">
    <property type="entry name" value="Thioredoxin-like"/>
    <property type="match status" value="1"/>
</dbReference>
<protein>
    <submittedName>
        <fullName evidence="8">TlpA family protein disulfide reductase</fullName>
    </submittedName>
</protein>